<keyword evidence="3" id="KW-0812">Transmembrane</keyword>
<dbReference type="PANTHER" id="PTHR43329">
    <property type="entry name" value="EPOXIDE HYDROLASE"/>
    <property type="match status" value="1"/>
</dbReference>
<accession>I0YJ22</accession>
<dbReference type="OrthoDB" id="7130006at2759"/>
<dbReference type="eggNOG" id="KOG4178">
    <property type="taxonomic scope" value="Eukaryota"/>
</dbReference>
<dbReference type="InterPro" id="IPR029058">
    <property type="entry name" value="AB_hydrolase_fold"/>
</dbReference>
<keyword evidence="6" id="KW-1185">Reference proteome</keyword>
<evidence type="ECO:0000256" key="1">
    <source>
        <dbReference type="ARBA" id="ARBA00022801"/>
    </source>
</evidence>
<evidence type="ECO:0000256" key="2">
    <source>
        <dbReference type="ARBA" id="ARBA00038334"/>
    </source>
</evidence>
<feature type="transmembrane region" description="Helical" evidence="3">
    <location>
        <begin position="12"/>
        <end position="32"/>
    </location>
</feature>
<dbReference type="EMBL" id="AGSI01000024">
    <property type="protein sequence ID" value="EIE18391.1"/>
    <property type="molecule type" value="Genomic_DNA"/>
</dbReference>
<dbReference type="InterPro" id="IPR000073">
    <property type="entry name" value="AB_hydrolase_1"/>
</dbReference>
<proteinExistence type="inferred from homology"/>
<dbReference type="Proteomes" id="UP000007264">
    <property type="component" value="Unassembled WGS sequence"/>
</dbReference>
<evidence type="ECO:0000313" key="6">
    <source>
        <dbReference type="Proteomes" id="UP000007264"/>
    </source>
</evidence>
<dbReference type="KEGG" id="csl:COCSUDRAFT_60355"/>
<sequence>MTLSGNIAFFKKMIFAPLIWLGAILMLAIKFIRKVHTVTTGSSDKPLMLLLHGFPELWGMWEHQLSHFKKGYNVAAIDMRGYGESSRPGDPRDYYIDRLVQDVVDVVHELGYKTCVLVGHDWGGKVAWTTAIMHPETIERLVVISAPHPTAYKDPDCFTFKQNLKSSYFQLFYAKGLAERVLLNSDVGLVDDSLKNPPKGPCTPGAISDSEIIRTKAALAQKPGEGTEPCPISAATAALNYYRGWVDNETWKPIPEIDEACAKMLEIPTLVLHGKEDGYFRSEMFNNLDKHVRHLVLPPALEDCSHWCPQDQPEAVDKHIGEFLATKFPAYQAPQIV</sequence>
<dbReference type="InterPro" id="IPR000639">
    <property type="entry name" value="Epox_hydrolase-like"/>
</dbReference>
<gene>
    <name evidence="5" type="ORF">COCSUDRAFT_60355</name>
</gene>
<dbReference type="AlphaFoldDB" id="I0YJ22"/>
<evidence type="ECO:0000256" key="3">
    <source>
        <dbReference type="SAM" id="Phobius"/>
    </source>
</evidence>
<dbReference type="Pfam" id="PF00561">
    <property type="entry name" value="Abhydrolase_1"/>
    <property type="match status" value="1"/>
</dbReference>
<dbReference type="GO" id="GO:0016787">
    <property type="term" value="F:hydrolase activity"/>
    <property type="evidence" value="ECO:0007669"/>
    <property type="project" value="UniProtKB-KW"/>
</dbReference>
<keyword evidence="3" id="KW-0472">Membrane</keyword>
<dbReference type="PRINTS" id="PR00111">
    <property type="entry name" value="ABHYDROLASE"/>
</dbReference>
<keyword evidence="1" id="KW-0378">Hydrolase</keyword>
<dbReference type="RefSeq" id="XP_005642935.1">
    <property type="nucleotide sequence ID" value="XM_005642878.1"/>
</dbReference>
<name>I0YJ22_COCSC</name>
<evidence type="ECO:0000313" key="5">
    <source>
        <dbReference type="EMBL" id="EIE18391.1"/>
    </source>
</evidence>
<feature type="domain" description="AB hydrolase-1" evidence="4">
    <location>
        <begin position="46"/>
        <end position="307"/>
    </location>
</feature>
<evidence type="ECO:0000259" key="4">
    <source>
        <dbReference type="Pfam" id="PF00561"/>
    </source>
</evidence>
<comment type="similarity">
    <text evidence="2">Belongs to the AB hydrolase superfamily. Epoxide hydrolase family.</text>
</comment>
<keyword evidence="3" id="KW-1133">Transmembrane helix</keyword>
<protein>
    <submittedName>
        <fullName evidence="5">Alpha/beta-hydrolase</fullName>
    </submittedName>
</protein>
<comment type="caution">
    <text evidence="5">The sequence shown here is derived from an EMBL/GenBank/DDBJ whole genome shotgun (WGS) entry which is preliminary data.</text>
</comment>
<dbReference type="SUPFAM" id="SSF53474">
    <property type="entry name" value="alpha/beta-Hydrolases"/>
    <property type="match status" value="1"/>
</dbReference>
<dbReference type="PRINTS" id="PR00412">
    <property type="entry name" value="EPOXHYDRLASE"/>
</dbReference>
<organism evidence="5 6">
    <name type="scientific">Coccomyxa subellipsoidea (strain C-169)</name>
    <name type="common">Green microalga</name>
    <dbReference type="NCBI Taxonomy" id="574566"/>
    <lineage>
        <taxon>Eukaryota</taxon>
        <taxon>Viridiplantae</taxon>
        <taxon>Chlorophyta</taxon>
        <taxon>core chlorophytes</taxon>
        <taxon>Trebouxiophyceae</taxon>
        <taxon>Trebouxiophyceae incertae sedis</taxon>
        <taxon>Coccomyxaceae</taxon>
        <taxon>Coccomyxa</taxon>
        <taxon>Coccomyxa subellipsoidea</taxon>
    </lineage>
</organism>
<dbReference type="Gene3D" id="3.40.50.1820">
    <property type="entry name" value="alpha/beta hydrolase"/>
    <property type="match status" value="1"/>
</dbReference>
<dbReference type="GeneID" id="17036302"/>
<reference evidence="5 6" key="1">
    <citation type="journal article" date="2012" name="Genome Biol.">
        <title>The genome of the polar eukaryotic microalga coccomyxa subellipsoidea reveals traits of cold adaptation.</title>
        <authorList>
            <person name="Blanc G."/>
            <person name="Agarkova I."/>
            <person name="Grimwood J."/>
            <person name="Kuo A."/>
            <person name="Brueggeman A."/>
            <person name="Dunigan D."/>
            <person name="Gurnon J."/>
            <person name="Ladunga I."/>
            <person name="Lindquist E."/>
            <person name="Lucas S."/>
            <person name="Pangilinan J."/>
            <person name="Proschold T."/>
            <person name="Salamov A."/>
            <person name="Schmutz J."/>
            <person name="Weeks D."/>
            <person name="Yamada T."/>
            <person name="Claverie J.M."/>
            <person name="Grigoriev I."/>
            <person name="Van Etten J."/>
            <person name="Lomsadze A."/>
            <person name="Borodovsky M."/>
        </authorList>
    </citation>
    <scope>NUCLEOTIDE SEQUENCE [LARGE SCALE GENOMIC DNA]</scope>
    <source>
        <strain evidence="5 6">C-169</strain>
    </source>
</reference>